<dbReference type="SUPFAM" id="SSF56349">
    <property type="entry name" value="DNA breaking-rejoining enzymes"/>
    <property type="match status" value="1"/>
</dbReference>
<gene>
    <name evidence="6" type="ORF">GCM10007938_42360</name>
</gene>
<organism evidence="6 7">
    <name type="scientific">Vibrio zhanjiangensis</name>
    <dbReference type="NCBI Taxonomy" id="1046128"/>
    <lineage>
        <taxon>Bacteria</taxon>
        <taxon>Pseudomonadati</taxon>
        <taxon>Pseudomonadota</taxon>
        <taxon>Gammaproteobacteria</taxon>
        <taxon>Vibrionales</taxon>
        <taxon>Vibrionaceae</taxon>
        <taxon>Vibrio</taxon>
    </lineage>
</organism>
<dbReference type="PROSITE" id="PS51898">
    <property type="entry name" value="TYR_RECOMBINASE"/>
    <property type="match status" value="1"/>
</dbReference>
<comment type="similarity">
    <text evidence="1">Belongs to the 'phage' integrase family.</text>
</comment>
<feature type="domain" description="Tyr recombinase" evidence="5">
    <location>
        <begin position="38"/>
        <end position="240"/>
    </location>
</feature>
<accession>A0ABQ6F5C8</accession>
<comment type="caution">
    <text evidence="6">The sequence shown here is derived from an EMBL/GenBank/DDBJ whole genome shotgun (WGS) entry which is preliminary data.</text>
</comment>
<dbReference type="Proteomes" id="UP001157138">
    <property type="component" value="Unassembled WGS sequence"/>
</dbReference>
<proteinExistence type="inferred from homology"/>
<dbReference type="InterPro" id="IPR002104">
    <property type="entry name" value="Integrase_catalytic"/>
</dbReference>
<dbReference type="PANTHER" id="PTHR30349:SF41">
    <property type="entry name" value="INTEGRASE_RECOMBINASE PROTEIN MJ0367-RELATED"/>
    <property type="match status" value="1"/>
</dbReference>
<dbReference type="Gene3D" id="1.10.443.10">
    <property type="entry name" value="Intergrase catalytic core"/>
    <property type="match status" value="1"/>
</dbReference>
<dbReference type="CDD" id="cd00397">
    <property type="entry name" value="DNA_BRE_C"/>
    <property type="match status" value="1"/>
</dbReference>
<dbReference type="RefSeq" id="WP_284194277.1">
    <property type="nucleotide sequence ID" value="NZ_BSPW01000117.1"/>
</dbReference>
<evidence type="ECO:0000256" key="4">
    <source>
        <dbReference type="ARBA" id="ARBA00023172"/>
    </source>
</evidence>
<dbReference type="EMBL" id="BSPW01000117">
    <property type="protein sequence ID" value="GLT20451.1"/>
    <property type="molecule type" value="Genomic_DNA"/>
</dbReference>
<evidence type="ECO:0000259" key="5">
    <source>
        <dbReference type="PROSITE" id="PS51898"/>
    </source>
</evidence>
<dbReference type="InterPro" id="IPR050090">
    <property type="entry name" value="Tyrosine_recombinase_XerCD"/>
</dbReference>
<evidence type="ECO:0000313" key="7">
    <source>
        <dbReference type="Proteomes" id="UP001157138"/>
    </source>
</evidence>
<evidence type="ECO:0000313" key="6">
    <source>
        <dbReference type="EMBL" id="GLT20451.1"/>
    </source>
</evidence>
<name>A0ABQ6F5C8_9VIBR</name>
<evidence type="ECO:0000256" key="3">
    <source>
        <dbReference type="ARBA" id="ARBA00023125"/>
    </source>
</evidence>
<dbReference type="Pfam" id="PF00589">
    <property type="entry name" value="Phage_integrase"/>
    <property type="match status" value="1"/>
</dbReference>
<keyword evidence="3" id="KW-0238">DNA-binding</keyword>
<dbReference type="InterPro" id="IPR013762">
    <property type="entry name" value="Integrase-like_cat_sf"/>
</dbReference>
<evidence type="ECO:0000256" key="1">
    <source>
        <dbReference type="ARBA" id="ARBA00008857"/>
    </source>
</evidence>
<keyword evidence="2" id="KW-0229">DNA integration</keyword>
<keyword evidence="7" id="KW-1185">Reference proteome</keyword>
<keyword evidence="4" id="KW-0233">DNA recombination</keyword>
<reference evidence="7" key="1">
    <citation type="journal article" date="2019" name="Int. J. Syst. Evol. Microbiol.">
        <title>The Global Catalogue of Microorganisms (GCM) 10K type strain sequencing project: providing services to taxonomists for standard genome sequencing and annotation.</title>
        <authorList>
            <consortium name="The Broad Institute Genomics Platform"/>
            <consortium name="The Broad Institute Genome Sequencing Center for Infectious Disease"/>
            <person name="Wu L."/>
            <person name="Ma J."/>
        </authorList>
    </citation>
    <scope>NUCLEOTIDE SEQUENCE [LARGE SCALE GENOMIC DNA]</scope>
    <source>
        <strain evidence="7">NBRC 108723</strain>
    </source>
</reference>
<dbReference type="PANTHER" id="PTHR30349">
    <property type="entry name" value="PHAGE INTEGRASE-RELATED"/>
    <property type="match status" value="1"/>
</dbReference>
<protein>
    <submittedName>
        <fullName evidence="6">Resolvase</fullName>
    </submittedName>
</protein>
<dbReference type="InterPro" id="IPR011010">
    <property type="entry name" value="DNA_brk_join_enz"/>
</dbReference>
<evidence type="ECO:0000256" key="2">
    <source>
        <dbReference type="ARBA" id="ARBA00022908"/>
    </source>
</evidence>
<sequence length="250" mass="28818">MTLPHTVALSRLTAAPLVSPNFEALISIRPQLLQNCEDLPPYLLLPEVERLLMAAPNRHAAIIFNLLWQTGARINELLALNFDDIELLHGHDDGMMITLRTLKQRTGNNQKPQRGRPKRGLKREVGVWCPKLRHEIIEYKRTFKRSNDKPLLVNPQTKQPWSAQMVRNWFKEAASALEQQGQALPIDVSPHVLRHSYAIHLLLHHVDINTIKENLGHRSLKSTEVYTTIWKSERYYNLRNVPFRSALTTS</sequence>